<feature type="compositionally biased region" description="Basic and acidic residues" evidence="1">
    <location>
        <begin position="64"/>
        <end position="81"/>
    </location>
</feature>
<feature type="compositionally biased region" description="Polar residues" evidence="1">
    <location>
        <begin position="36"/>
        <end position="46"/>
    </location>
</feature>
<evidence type="ECO:0000313" key="2">
    <source>
        <dbReference type="EMBL" id="KAJ4431946.1"/>
    </source>
</evidence>
<comment type="caution">
    <text evidence="2">The sequence shown here is derived from an EMBL/GenBank/DDBJ whole genome shotgun (WGS) entry which is preliminary data.</text>
</comment>
<evidence type="ECO:0000256" key="1">
    <source>
        <dbReference type="SAM" id="MobiDB-lite"/>
    </source>
</evidence>
<protein>
    <submittedName>
        <fullName evidence="2">Uncharacterized protein</fullName>
    </submittedName>
</protein>
<proteinExistence type="predicted"/>
<gene>
    <name evidence="2" type="ORF">ANN_20555</name>
</gene>
<dbReference type="Proteomes" id="UP001148838">
    <property type="component" value="Unassembled WGS sequence"/>
</dbReference>
<feature type="compositionally biased region" description="Polar residues" evidence="1">
    <location>
        <begin position="1"/>
        <end position="11"/>
    </location>
</feature>
<accession>A0ABQ8SE26</accession>
<dbReference type="EMBL" id="JAJSOF020000029">
    <property type="protein sequence ID" value="KAJ4431946.1"/>
    <property type="molecule type" value="Genomic_DNA"/>
</dbReference>
<keyword evidence="3" id="KW-1185">Reference proteome</keyword>
<feature type="region of interest" description="Disordered" evidence="1">
    <location>
        <begin position="1"/>
        <end position="107"/>
    </location>
</feature>
<name>A0ABQ8SE26_PERAM</name>
<evidence type="ECO:0000313" key="3">
    <source>
        <dbReference type="Proteomes" id="UP001148838"/>
    </source>
</evidence>
<reference evidence="2 3" key="1">
    <citation type="journal article" date="2022" name="Allergy">
        <title>Genome assembly and annotation of Periplaneta americana reveal a comprehensive cockroach allergen profile.</title>
        <authorList>
            <person name="Wang L."/>
            <person name="Xiong Q."/>
            <person name="Saelim N."/>
            <person name="Wang L."/>
            <person name="Nong W."/>
            <person name="Wan A.T."/>
            <person name="Shi M."/>
            <person name="Liu X."/>
            <person name="Cao Q."/>
            <person name="Hui J.H.L."/>
            <person name="Sookrung N."/>
            <person name="Leung T.F."/>
            <person name="Tungtrongchitr A."/>
            <person name="Tsui S.K.W."/>
        </authorList>
    </citation>
    <scope>NUCLEOTIDE SEQUENCE [LARGE SCALE GENOMIC DNA]</scope>
    <source>
        <strain evidence="2">PWHHKU_190912</strain>
    </source>
</reference>
<sequence>MPCPSQTSGFNVPNYVRDSISDPYPPELKGSPGFESVSTAYKTALSQDEEARQHQPHSSAQDVLKSKDSKQSGRPYTRRETGAAVDELVDLSPMKSTRKRADELQVP</sequence>
<organism evidence="2 3">
    <name type="scientific">Periplaneta americana</name>
    <name type="common">American cockroach</name>
    <name type="synonym">Blatta americana</name>
    <dbReference type="NCBI Taxonomy" id="6978"/>
    <lineage>
        <taxon>Eukaryota</taxon>
        <taxon>Metazoa</taxon>
        <taxon>Ecdysozoa</taxon>
        <taxon>Arthropoda</taxon>
        <taxon>Hexapoda</taxon>
        <taxon>Insecta</taxon>
        <taxon>Pterygota</taxon>
        <taxon>Neoptera</taxon>
        <taxon>Polyneoptera</taxon>
        <taxon>Dictyoptera</taxon>
        <taxon>Blattodea</taxon>
        <taxon>Blattoidea</taxon>
        <taxon>Blattidae</taxon>
        <taxon>Blattinae</taxon>
        <taxon>Periplaneta</taxon>
    </lineage>
</organism>